<dbReference type="Proteomes" id="UP000631114">
    <property type="component" value="Unassembled WGS sequence"/>
</dbReference>
<evidence type="ECO:0000313" key="3">
    <source>
        <dbReference type="EMBL" id="KAF9590824.1"/>
    </source>
</evidence>
<feature type="chain" id="PRO_5032301743" evidence="2">
    <location>
        <begin position="24"/>
        <end position="165"/>
    </location>
</feature>
<dbReference type="Pfam" id="PF24068">
    <property type="entry name" value="TPD1_C"/>
    <property type="match status" value="1"/>
</dbReference>
<comment type="caution">
    <text evidence="3">The sequence shown here is derived from an EMBL/GenBank/DDBJ whole genome shotgun (WGS) entry which is preliminary data.</text>
</comment>
<organism evidence="3 4">
    <name type="scientific">Coptis chinensis</name>
    <dbReference type="NCBI Taxonomy" id="261450"/>
    <lineage>
        <taxon>Eukaryota</taxon>
        <taxon>Viridiplantae</taxon>
        <taxon>Streptophyta</taxon>
        <taxon>Embryophyta</taxon>
        <taxon>Tracheophyta</taxon>
        <taxon>Spermatophyta</taxon>
        <taxon>Magnoliopsida</taxon>
        <taxon>Ranunculales</taxon>
        <taxon>Ranunculaceae</taxon>
        <taxon>Coptidoideae</taxon>
        <taxon>Coptis</taxon>
    </lineage>
</organism>
<dbReference type="OrthoDB" id="1572689at2759"/>
<sequence length="165" mass="18174">MESFRAFVTAAFLVGLLFSVCNGLPYPIEAQSSTVISGSDTLSDSHRKLLGRGELIAGRYRSCSIADMLLKEVQVQPLPNGIPQYLVQITNLCPTPRCAISNILVKCDEFSSDRTINPKMFRRLRHNHCLVNDGMTLKGGATISFQYANSFSSKLSVLKVLTKCI</sequence>
<accession>A0A835H200</accession>
<reference evidence="3 4" key="1">
    <citation type="submission" date="2020-10" db="EMBL/GenBank/DDBJ databases">
        <title>The Coptis chinensis genome and diversification of protoberbering-type alkaloids.</title>
        <authorList>
            <person name="Wang B."/>
            <person name="Shu S."/>
            <person name="Song C."/>
            <person name="Liu Y."/>
        </authorList>
    </citation>
    <scope>NUCLEOTIDE SEQUENCE [LARGE SCALE GENOMIC DNA]</scope>
    <source>
        <strain evidence="3">HL-2020</strain>
        <tissue evidence="3">Leaf</tissue>
    </source>
</reference>
<evidence type="ECO:0000313" key="4">
    <source>
        <dbReference type="Proteomes" id="UP000631114"/>
    </source>
</evidence>
<dbReference type="PANTHER" id="PTHR33184">
    <property type="entry name" value="PROTEIN TAPETUM DETERMINANT 1-LIKE-RELATED"/>
    <property type="match status" value="1"/>
</dbReference>
<name>A0A835H200_9MAGN</name>
<evidence type="ECO:0000256" key="1">
    <source>
        <dbReference type="ARBA" id="ARBA00022729"/>
    </source>
</evidence>
<dbReference type="EMBL" id="JADFTS010000009">
    <property type="protein sequence ID" value="KAF9590824.1"/>
    <property type="molecule type" value="Genomic_DNA"/>
</dbReference>
<dbReference type="AlphaFoldDB" id="A0A835H200"/>
<keyword evidence="4" id="KW-1185">Reference proteome</keyword>
<evidence type="ECO:0000256" key="2">
    <source>
        <dbReference type="SAM" id="SignalP"/>
    </source>
</evidence>
<dbReference type="GO" id="GO:0001709">
    <property type="term" value="P:cell fate determination"/>
    <property type="evidence" value="ECO:0007669"/>
    <property type="project" value="TreeGrafter"/>
</dbReference>
<keyword evidence="1 2" id="KW-0732">Signal</keyword>
<dbReference type="InterPro" id="IPR040361">
    <property type="entry name" value="TPD1"/>
</dbReference>
<proteinExistence type="predicted"/>
<feature type="signal peptide" evidence="2">
    <location>
        <begin position="1"/>
        <end position="23"/>
    </location>
</feature>
<protein>
    <submittedName>
        <fullName evidence="3">Uncharacterized protein</fullName>
    </submittedName>
</protein>
<dbReference type="PANTHER" id="PTHR33184:SF67">
    <property type="entry name" value="PROTEIN TAPETUM DETERMINANT 1"/>
    <property type="match status" value="1"/>
</dbReference>
<gene>
    <name evidence="3" type="ORF">IFM89_038696</name>
</gene>